<evidence type="ECO:0000259" key="10">
    <source>
        <dbReference type="Pfam" id="PF00892"/>
    </source>
</evidence>
<evidence type="ECO:0000256" key="8">
    <source>
        <dbReference type="SAM" id="MobiDB-lite"/>
    </source>
</evidence>
<keyword evidence="4 9" id="KW-0812">Transmembrane</keyword>
<dbReference type="GO" id="GO:0005886">
    <property type="term" value="C:plasma membrane"/>
    <property type="evidence" value="ECO:0007669"/>
    <property type="project" value="UniProtKB-SubCell"/>
</dbReference>
<feature type="transmembrane region" description="Helical" evidence="9">
    <location>
        <begin position="492"/>
        <end position="514"/>
    </location>
</feature>
<comment type="similarity">
    <text evidence="2">Belongs to the EamA transporter family.</text>
</comment>
<keyword evidence="6 9" id="KW-0472">Membrane</keyword>
<dbReference type="PANTHER" id="PTHR42920">
    <property type="entry name" value="OS03G0707200 PROTEIN-RELATED"/>
    <property type="match status" value="1"/>
</dbReference>
<keyword evidence="12" id="KW-1185">Reference proteome</keyword>
<reference evidence="12" key="1">
    <citation type="journal article" date="2021" name="Science">
        <title>Hunting the eagle killer: A cyanobacterial neurotoxin causes vacuolar myelinopathy.</title>
        <authorList>
            <person name="Breinlinger S."/>
            <person name="Phillips T.J."/>
            <person name="Haram B.N."/>
            <person name="Mares J."/>
            <person name="Martinez Yerena J.A."/>
            <person name="Hrouzek P."/>
            <person name="Sobotka R."/>
            <person name="Henderson W.M."/>
            <person name="Schmieder P."/>
            <person name="Williams S.M."/>
            <person name="Lauderdale J.D."/>
            <person name="Wilde H.D."/>
            <person name="Gerrin W."/>
            <person name="Kust A."/>
            <person name="Washington J.W."/>
            <person name="Wagner C."/>
            <person name="Geier B."/>
            <person name="Liebeke M."/>
            <person name="Enke H."/>
            <person name="Niedermeyer T.H.J."/>
            <person name="Wilde S.B."/>
        </authorList>
    </citation>
    <scope>NUCLEOTIDE SEQUENCE [LARGE SCALE GENOMIC DNA]</scope>
    <source>
        <strain evidence="12">Thurmond2011</strain>
    </source>
</reference>
<evidence type="ECO:0000256" key="7">
    <source>
        <dbReference type="SAM" id="Coils"/>
    </source>
</evidence>
<feature type="domain" description="EamA" evidence="10">
    <location>
        <begin position="466"/>
        <end position="600"/>
    </location>
</feature>
<feature type="compositionally biased region" description="Polar residues" evidence="8">
    <location>
        <begin position="207"/>
        <end position="217"/>
    </location>
</feature>
<dbReference type="InterPro" id="IPR037185">
    <property type="entry name" value="EmrE-like"/>
</dbReference>
<feature type="transmembrane region" description="Helical" evidence="9">
    <location>
        <begin position="559"/>
        <end position="578"/>
    </location>
</feature>
<dbReference type="EMBL" id="JAALHA020000020">
    <property type="protein sequence ID" value="MDR9898887.1"/>
    <property type="molecule type" value="Genomic_DNA"/>
</dbReference>
<accession>A0AAP5IEY7</accession>
<evidence type="ECO:0000313" key="11">
    <source>
        <dbReference type="EMBL" id="MDR9898887.1"/>
    </source>
</evidence>
<feature type="transmembrane region" description="Helical" evidence="9">
    <location>
        <begin position="377"/>
        <end position="399"/>
    </location>
</feature>
<comment type="caution">
    <text evidence="11">The sequence shown here is derived from an EMBL/GenBank/DDBJ whole genome shotgun (WGS) entry which is preliminary data.</text>
</comment>
<feature type="transmembrane region" description="Helical" evidence="9">
    <location>
        <begin position="460"/>
        <end position="480"/>
    </location>
</feature>
<evidence type="ECO:0000256" key="4">
    <source>
        <dbReference type="ARBA" id="ARBA00022692"/>
    </source>
</evidence>
<keyword evidence="7" id="KW-0175">Coiled coil</keyword>
<comment type="subcellular location">
    <subcellularLocation>
        <location evidence="1">Cell membrane</location>
        <topology evidence="1">Multi-pass membrane protein</topology>
    </subcellularLocation>
</comment>
<feature type="compositionally biased region" description="Polar residues" evidence="8">
    <location>
        <begin position="251"/>
        <end position="263"/>
    </location>
</feature>
<protein>
    <submittedName>
        <fullName evidence="11">EamA family transporter</fullName>
    </submittedName>
</protein>
<evidence type="ECO:0000256" key="3">
    <source>
        <dbReference type="ARBA" id="ARBA00022475"/>
    </source>
</evidence>
<feature type="coiled-coil region" evidence="7">
    <location>
        <begin position="13"/>
        <end position="62"/>
    </location>
</feature>
<evidence type="ECO:0000256" key="5">
    <source>
        <dbReference type="ARBA" id="ARBA00022989"/>
    </source>
</evidence>
<dbReference type="Proteomes" id="UP000667802">
    <property type="component" value="Unassembled WGS sequence"/>
</dbReference>
<dbReference type="RefSeq" id="WP_310834236.1">
    <property type="nucleotide sequence ID" value="NZ_JAALHA020000020.1"/>
</dbReference>
<dbReference type="InterPro" id="IPR000620">
    <property type="entry name" value="EamA_dom"/>
</dbReference>
<gene>
    <name evidence="11" type="ORF">G7B40_030665</name>
</gene>
<sequence>MGRLENQREDDPYGAAENALRSVTEELQIIQRNLLDSLREDVKRLQIEKTRLADDIQRLQAEKEYLQHGQHIGEQQALVRQLAQVLANHISSQLQSSLENLATQAVQRVPVKRDTLNPVDNHPRNITRNAEQLVGSLDDTLTIAFNTLQQELKNYQSNFSQQLLRMQSQQQQGEAILAELVNSLRAELETTRQTLPSASPYIKHASLEQSSSFEAPTNSEPDSSSEESLSFLNSVKQINPVNFFTARKTPRNQTQSPDINTSAPEKEPSRQTKEMSLGSLGLWLIVLSTAASSVYNVALKVIFHPNFYIFGVFEVERLISPTLGNSLLILMLRMMVVVPLMLLLAPILHPRIWQDVQNLIDSARNYNSTGNPNTKQVLVLSVLSGCFLFLSQVLLYLAIGQVPTGIAITLFFVYPVFSGLLSWFLFRDRLTSYSGGAVSAIGLGELLVLLGSTSSDMGNMSLGGTSAIFSGVAFGFYVVLTRICAAKIHPVTFTLMNFVTMLLLSFLSLIVPLPTNWSMQINPNKVLELILSAFILGLLTLCGYLLNSLGVRKIGANQAAIFGALVPALTVVFAGLIIQESFGLVQVLGVMLVTLGAAAFSIEKIRNRVRQSRNVS</sequence>
<feature type="region of interest" description="Disordered" evidence="8">
    <location>
        <begin position="207"/>
        <end position="226"/>
    </location>
</feature>
<dbReference type="Pfam" id="PF00892">
    <property type="entry name" value="EamA"/>
    <property type="match status" value="1"/>
</dbReference>
<feature type="region of interest" description="Disordered" evidence="8">
    <location>
        <begin position="246"/>
        <end position="271"/>
    </location>
</feature>
<feature type="transmembrane region" description="Helical" evidence="9">
    <location>
        <begin position="526"/>
        <end position="547"/>
    </location>
</feature>
<name>A0AAP5IEY7_9CYAN</name>
<evidence type="ECO:0000256" key="1">
    <source>
        <dbReference type="ARBA" id="ARBA00004651"/>
    </source>
</evidence>
<dbReference type="PANTHER" id="PTHR42920:SF5">
    <property type="entry name" value="EAMA DOMAIN-CONTAINING PROTEIN"/>
    <property type="match status" value="1"/>
</dbReference>
<keyword evidence="5 9" id="KW-1133">Transmembrane helix</keyword>
<feature type="transmembrane region" description="Helical" evidence="9">
    <location>
        <begin position="584"/>
        <end position="602"/>
    </location>
</feature>
<dbReference type="InterPro" id="IPR051258">
    <property type="entry name" value="Diverse_Substrate_Transporter"/>
</dbReference>
<feature type="transmembrane region" description="Helical" evidence="9">
    <location>
        <begin position="405"/>
        <end position="426"/>
    </location>
</feature>
<evidence type="ECO:0000256" key="6">
    <source>
        <dbReference type="ARBA" id="ARBA00023136"/>
    </source>
</evidence>
<feature type="transmembrane region" description="Helical" evidence="9">
    <location>
        <begin position="280"/>
        <end position="303"/>
    </location>
</feature>
<organism evidence="11 12">
    <name type="scientific">Aetokthonos hydrillicola Thurmond2011</name>
    <dbReference type="NCBI Taxonomy" id="2712845"/>
    <lineage>
        <taxon>Bacteria</taxon>
        <taxon>Bacillati</taxon>
        <taxon>Cyanobacteriota</taxon>
        <taxon>Cyanophyceae</taxon>
        <taxon>Nostocales</taxon>
        <taxon>Hapalosiphonaceae</taxon>
        <taxon>Aetokthonos</taxon>
    </lineage>
</organism>
<dbReference type="AlphaFoldDB" id="A0AAP5IEY7"/>
<proteinExistence type="inferred from homology"/>
<dbReference type="SUPFAM" id="SSF103481">
    <property type="entry name" value="Multidrug resistance efflux transporter EmrE"/>
    <property type="match status" value="2"/>
</dbReference>
<feature type="transmembrane region" description="Helical" evidence="9">
    <location>
        <begin position="323"/>
        <end position="345"/>
    </location>
</feature>
<evidence type="ECO:0000313" key="12">
    <source>
        <dbReference type="Proteomes" id="UP000667802"/>
    </source>
</evidence>
<evidence type="ECO:0000256" key="9">
    <source>
        <dbReference type="SAM" id="Phobius"/>
    </source>
</evidence>
<keyword evidence="3" id="KW-1003">Cell membrane</keyword>
<feature type="transmembrane region" description="Helical" evidence="9">
    <location>
        <begin position="433"/>
        <end position="454"/>
    </location>
</feature>
<evidence type="ECO:0000256" key="2">
    <source>
        <dbReference type="ARBA" id="ARBA00007362"/>
    </source>
</evidence>